<feature type="binding site" evidence="12">
    <location>
        <position position="176"/>
    </location>
    <ligand>
        <name>substrate</name>
    </ligand>
</feature>
<evidence type="ECO:0000313" key="17">
    <source>
        <dbReference type="RefSeq" id="XP_034241776.1"/>
    </source>
</evidence>
<feature type="compositionally biased region" description="Basic and acidic residues" evidence="13">
    <location>
        <begin position="368"/>
        <end position="382"/>
    </location>
</feature>
<comment type="pathway">
    <text evidence="2">Carbohydrate biosynthesis; gluconeogenesis.</text>
</comment>
<feature type="transmembrane region" description="Helical" evidence="14">
    <location>
        <begin position="183"/>
        <end position="200"/>
    </location>
</feature>
<evidence type="ECO:0000256" key="6">
    <source>
        <dbReference type="ARBA" id="ARBA00022692"/>
    </source>
</evidence>
<dbReference type="Pfam" id="PF01569">
    <property type="entry name" value="PAP2"/>
    <property type="match status" value="1"/>
</dbReference>
<evidence type="ECO:0000256" key="11">
    <source>
        <dbReference type="PIRSR" id="PIRSR000905-1"/>
    </source>
</evidence>
<dbReference type="InterPro" id="IPR000326">
    <property type="entry name" value="PAP2/HPO"/>
</dbReference>
<keyword evidence="5" id="KW-0312">Gluconeogenesis</keyword>
<feature type="transmembrane region" description="Helical" evidence="14">
    <location>
        <begin position="220"/>
        <end position="237"/>
    </location>
</feature>
<comment type="similarity">
    <text evidence="3">Belongs to the glucose-6-phosphatase family.</text>
</comment>
<dbReference type="RefSeq" id="XP_034241776.1">
    <property type="nucleotide sequence ID" value="XM_034385885.1"/>
</dbReference>
<keyword evidence="10 14" id="KW-0472">Membrane</keyword>
<dbReference type="Proteomes" id="UP000515158">
    <property type="component" value="Unplaced"/>
</dbReference>
<dbReference type="UniPathway" id="UPA00138"/>
<dbReference type="OrthoDB" id="6416209at2759"/>
<evidence type="ECO:0000313" key="16">
    <source>
        <dbReference type="Proteomes" id="UP000515158"/>
    </source>
</evidence>
<gene>
    <name evidence="17 18 19" type="primary">LOC117645629</name>
</gene>
<evidence type="ECO:0000256" key="5">
    <source>
        <dbReference type="ARBA" id="ARBA00022432"/>
    </source>
</evidence>
<accession>A0A6P8YP98</accession>
<dbReference type="PANTHER" id="PTHR12591">
    <property type="entry name" value="GLUCOSE-6-PHOSPHATASE"/>
    <property type="match status" value="1"/>
</dbReference>
<evidence type="ECO:0000256" key="10">
    <source>
        <dbReference type="ARBA" id="ARBA00023136"/>
    </source>
</evidence>
<dbReference type="GO" id="GO:0004346">
    <property type="term" value="F:glucose-6-phosphatase activity"/>
    <property type="evidence" value="ECO:0007669"/>
    <property type="project" value="UniProtKB-EC"/>
</dbReference>
<keyword evidence="8" id="KW-0256">Endoplasmic reticulum</keyword>
<dbReference type="Gene3D" id="1.20.144.10">
    <property type="entry name" value="Phosphatidic acid phosphatase type 2/haloperoxidase"/>
    <property type="match status" value="1"/>
</dbReference>
<feature type="transmembrane region" description="Helical" evidence="14">
    <location>
        <begin position="269"/>
        <end position="288"/>
    </location>
</feature>
<evidence type="ECO:0000256" key="2">
    <source>
        <dbReference type="ARBA" id="ARBA00004742"/>
    </source>
</evidence>
<dbReference type="InterPro" id="IPR036938">
    <property type="entry name" value="PAP2/HPO_sf"/>
</dbReference>
<dbReference type="GO" id="GO:0051156">
    <property type="term" value="P:glucose 6-phosphate metabolic process"/>
    <property type="evidence" value="ECO:0007669"/>
    <property type="project" value="TreeGrafter"/>
</dbReference>
<evidence type="ECO:0000256" key="7">
    <source>
        <dbReference type="ARBA" id="ARBA00022801"/>
    </source>
</evidence>
<dbReference type="GeneID" id="117645629"/>
<evidence type="ECO:0000256" key="1">
    <source>
        <dbReference type="ARBA" id="ARBA00004477"/>
    </source>
</evidence>
<name>A0A6P8YP98_THRPL</name>
<dbReference type="SUPFAM" id="SSF48317">
    <property type="entry name" value="Acid phosphatase/Vanadium-dependent haloperoxidase"/>
    <property type="match status" value="1"/>
</dbReference>
<sequence>MAIFGDALEEVNRVGVSCIITLQNLFPGCDELFHAITELGNSAHSFSLLVPLAAALDLQLSCDLLVVCLVGEWLNILMKWTFMEGRPYWWVKETDIYETYGITAPVIQQTSHTCETGAGSPSGHCMHAAVVGFVLAKWIIAKYESRSRFPRPNAPYYRRFIWSVYAVILLLIGLSRMYIAAHFPHQCVLGAAIGIPLAWALTSENSSLCRWWKNSGRAHLMFAASAIATLSCAAYWLQRALGVDPQWSVKLAFKWCQSHRNLHVSTTNVFALVRVCGSAFGFAIACPYSKRLVNKRLSIPFGMLLALLLNVAVRSVQKSIPTANVYTFYSAHFFLHAGLPLLVLLYFPKPNTNNPERSASSLSSSSDANRRASPRETRAKYD</sequence>
<feature type="active site" description="Proton donor" evidence="11">
    <location>
        <position position="124"/>
    </location>
</feature>
<keyword evidence="6 14" id="KW-0812">Transmembrane</keyword>
<feature type="transmembrane region" description="Helical" evidence="14">
    <location>
        <begin position="328"/>
        <end position="347"/>
    </location>
</feature>
<dbReference type="AlphaFoldDB" id="A0A6P8YP98"/>
<evidence type="ECO:0000256" key="4">
    <source>
        <dbReference type="ARBA" id="ARBA00012634"/>
    </source>
</evidence>
<dbReference type="GO" id="GO:0005789">
    <property type="term" value="C:endoplasmic reticulum membrane"/>
    <property type="evidence" value="ECO:0007669"/>
    <property type="project" value="UniProtKB-SubCell"/>
</dbReference>
<feature type="region of interest" description="Disordered" evidence="13">
    <location>
        <begin position="354"/>
        <end position="382"/>
    </location>
</feature>
<dbReference type="KEGG" id="tpal:117645629"/>
<dbReference type="PANTHER" id="PTHR12591:SF0">
    <property type="entry name" value="FI19814P1"/>
    <property type="match status" value="1"/>
</dbReference>
<evidence type="ECO:0000256" key="13">
    <source>
        <dbReference type="SAM" id="MobiDB-lite"/>
    </source>
</evidence>
<feature type="compositionally biased region" description="Low complexity" evidence="13">
    <location>
        <begin position="357"/>
        <end position="367"/>
    </location>
</feature>
<keyword evidence="7" id="KW-0378">Hydrolase</keyword>
<feature type="binding site" evidence="12">
    <location>
        <position position="86"/>
    </location>
    <ligand>
        <name>substrate</name>
    </ligand>
</feature>
<feature type="domain" description="Phosphatidic acid phosphatase type 2/haloperoxidase" evidence="15">
    <location>
        <begin position="61"/>
        <end position="202"/>
    </location>
</feature>
<organism evidence="19">
    <name type="scientific">Thrips palmi</name>
    <name type="common">Melon thrips</name>
    <dbReference type="NCBI Taxonomy" id="161013"/>
    <lineage>
        <taxon>Eukaryota</taxon>
        <taxon>Metazoa</taxon>
        <taxon>Ecdysozoa</taxon>
        <taxon>Arthropoda</taxon>
        <taxon>Hexapoda</taxon>
        <taxon>Insecta</taxon>
        <taxon>Pterygota</taxon>
        <taxon>Neoptera</taxon>
        <taxon>Paraneoptera</taxon>
        <taxon>Thysanoptera</taxon>
        <taxon>Terebrantia</taxon>
        <taxon>Thripoidea</taxon>
        <taxon>Thripidae</taxon>
        <taxon>Thrips</taxon>
    </lineage>
</organism>
<keyword evidence="9 14" id="KW-1133">Transmembrane helix</keyword>
<proteinExistence type="inferred from homology"/>
<evidence type="ECO:0000256" key="14">
    <source>
        <dbReference type="SAM" id="Phobius"/>
    </source>
</evidence>
<dbReference type="InterPro" id="IPR016275">
    <property type="entry name" value="Glucose-6-phosphatase"/>
</dbReference>
<reference evidence="17 18" key="1">
    <citation type="submission" date="2025-04" db="UniProtKB">
        <authorList>
            <consortium name="RefSeq"/>
        </authorList>
    </citation>
    <scope>IDENTIFICATION</scope>
    <source>
        <tissue evidence="17 18">Total insect</tissue>
    </source>
</reference>
<evidence type="ECO:0000313" key="19">
    <source>
        <dbReference type="RefSeq" id="XP_034241778.1"/>
    </source>
</evidence>
<keyword evidence="16" id="KW-1185">Reference proteome</keyword>
<evidence type="ECO:0000256" key="9">
    <source>
        <dbReference type="ARBA" id="ARBA00022989"/>
    </source>
</evidence>
<dbReference type="PIRSF" id="PIRSF000905">
    <property type="entry name" value="Glucose-6-phosphatase"/>
    <property type="match status" value="1"/>
</dbReference>
<evidence type="ECO:0000313" key="18">
    <source>
        <dbReference type="RefSeq" id="XP_034241777.1"/>
    </source>
</evidence>
<dbReference type="EC" id="3.1.3.9" evidence="4"/>
<comment type="subcellular location">
    <subcellularLocation>
        <location evidence="1">Endoplasmic reticulum membrane</location>
        <topology evidence="1">Multi-pass membrane protein</topology>
    </subcellularLocation>
</comment>
<evidence type="ECO:0000256" key="8">
    <source>
        <dbReference type="ARBA" id="ARBA00022824"/>
    </source>
</evidence>
<dbReference type="SMART" id="SM00014">
    <property type="entry name" value="acidPPc"/>
    <property type="match status" value="1"/>
</dbReference>
<feature type="transmembrane region" description="Helical" evidence="14">
    <location>
        <begin position="160"/>
        <end position="177"/>
    </location>
</feature>
<dbReference type="GO" id="GO:0006094">
    <property type="term" value="P:gluconeogenesis"/>
    <property type="evidence" value="ECO:0007669"/>
    <property type="project" value="UniProtKB-UniPathway"/>
</dbReference>
<evidence type="ECO:0000256" key="3">
    <source>
        <dbReference type="ARBA" id="ARBA00009266"/>
    </source>
</evidence>
<dbReference type="RefSeq" id="XP_034241778.1">
    <property type="nucleotide sequence ID" value="XM_034385887.1"/>
</dbReference>
<feature type="active site" description="Nucleophile" evidence="11">
    <location>
        <position position="182"/>
    </location>
</feature>
<feature type="transmembrane region" description="Helical" evidence="14">
    <location>
        <begin position="297"/>
        <end position="316"/>
    </location>
</feature>
<dbReference type="CTD" id="33476"/>
<evidence type="ECO:0000259" key="15">
    <source>
        <dbReference type="SMART" id="SM00014"/>
    </source>
</evidence>
<protein>
    <recommendedName>
        <fullName evidence="4">glucose-6-phosphatase</fullName>
        <ecNumber evidence="4">3.1.3.9</ecNumber>
    </recommendedName>
</protein>
<evidence type="ECO:0000256" key="12">
    <source>
        <dbReference type="PIRSR" id="PIRSR000905-2"/>
    </source>
</evidence>
<dbReference type="RefSeq" id="XP_034241777.1">
    <property type="nucleotide sequence ID" value="XM_034385886.1"/>
</dbReference>